<accession>A0A199NQP4</accession>
<gene>
    <name evidence="4" type="primary">menC</name>
    <name evidence="6" type="ORF">AN277_0209920</name>
</gene>
<dbReference type="InterPro" id="IPR010196">
    <property type="entry name" value="OSB_synthase_MenC1"/>
</dbReference>
<comment type="catalytic activity">
    <reaction evidence="4">
        <text>(1R,6R)-6-hydroxy-2-succinyl-cyclohexa-2,4-diene-1-carboxylate = 2-succinylbenzoate + H2O</text>
        <dbReference type="Rhea" id="RHEA:10196"/>
        <dbReference type="ChEBI" id="CHEBI:15377"/>
        <dbReference type="ChEBI" id="CHEBI:18325"/>
        <dbReference type="ChEBI" id="CHEBI:58689"/>
        <dbReference type="EC" id="4.2.1.113"/>
    </reaction>
</comment>
<feature type="active site" description="Proton acceptor" evidence="4">
    <location>
        <position position="227"/>
    </location>
</feature>
<keyword evidence="4" id="KW-0474">Menaquinone biosynthesis</keyword>
<feature type="binding site" evidence="4">
    <location>
        <position position="175"/>
    </location>
    <ligand>
        <name>Mg(2+)</name>
        <dbReference type="ChEBI" id="CHEBI:18420"/>
    </ligand>
</feature>
<feature type="binding site" evidence="4">
    <location>
        <position position="203"/>
    </location>
    <ligand>
        <name>Mg(2+)</name>
        <dbReference type="ChEBI" id="CHEBI:18420"/>
    </ligand>
</feature>
<keyword evidence="3 4" id="KW-0456">Lyase</keyword>
<comment type="similarity">
    <text evidence="4">Belongs to the mandelate racemase/muconate lactonizing enzyme family. MenC type 1 subfamily.</text>
</comment>
<evidence type="ECO:0000313" key="7">
    <source>
        <dbReference type="Proteomes" id="UP000053171"/>
    </source>
</evidence>
<feature type="active site" description="Proton donor" evidence="4">
    <location>
        <position position="119"/>
    </location>
</feature>
<dbReference type="GO" id="GO:0009234">
    <property type="term" value="P:menaquinone biosynthetic process"/>
    <property type="evidence" value="ECO:0007669"/>
    <property type="project" value="UniProtKB-UniRule"/>
</dbReference>
<keyword evidence="7" id="KW-1185">Reference proteome</keyword>
<dbReference type="EC" id="4.2.1.113" evidence="4"/>
<organism evidence="6 7">
    <name type="scientific">Rothia kristinae</name>
    <dbReference type="NCBI Taxonomy" id="37923"/>
    <lineage>
        <taxon>Bacteria</taxon>
        <taxon>Bacillati</taxon>
        <taxon>Actinomycetota</taxon>
        <taxon>Actinomycetes</taxon>
        <taxon>Micrococcales</taxon>
        <taxon>Micrococcaceae</taxon>
        <taxon>Rothia</taxon>
    </lineage>
</organism>
<comment type="pathway">
    <text evidence="4">Quinol/quinone metabolism; 1,4-dihydroxy-2-naphthoate biosynthesis; 1,4-dihydroxy-2-naphthoate from chorismate: step 4/7.</text>
</comment>
<dbReference type="UniPathway" id="UPA00079"/>
<comment type="cofactor">
    <cofactor evidence="4">
        <name>a divalent metal cation</name>
        <dbReference type="ChEBI" id="CHEBI:60240"/>
    </cofactor>
</comment>
<evidence type="ECO:0000313" key="6">
    <source>
        <dbReference type="EMBL" id="OAX51247.1"/>
    </source>
</evidence>
<dbReference type="InterPro" id="IPR029065">
    <property type="entry name" value="Enolase_C-like"/>
</dbReference>
<dbReference type="SUPFAM" id="SSF51604">
    <property type="entry name" value="Enolase C-terminal domain-like"/>
    <property type="match status" value="1"/>
</dbReference>
<evidence type="ECO:0000259" key="5">
    <source>
        <dbReference type="SMART" id="SM00922"/>
    </source>
</evidence>
<dbReference type="AlphaFoldDB" id="A0A199NQP4"/>
<dbReference type="HAMAP" id="MF_00470">
    <property type="entry name" value="MenC_1"/>
    <property type="match status" value="1"/>
</dbReference>
<dbReference type="CDD" id="cd03320">
    <property type="entry name" value="OSBS"/>
    <property type="match status" value="1"/>
</dbReference>
<dbReference type="SFLD" id="SFLDS00001">
    <property type="entry name" value="Enolase"/>
    <property type="match status" value="1"/>
</dbReference>
<protein>
    <recommendedName>
        <fullName evidence="4">o-succinylbenzoate synthase</fullName>
        <shortName evidence="4">OSB synthase</shortName>
        <shortName evidence="4">OSBS</shortName>
        <ecNumber evidence="4">4.2.1.113</ecNumber>
    </recommendedName>
    <alternativeName>
        <fullName evidence="4">4-(2'-carboxyphenyl)-4-oxybutyric acid synthase</fullName>
    </alternativeName>
    <alternativeName>
        <fullName evidence="4">o-succinylbenzoic acid synthase</fullName>
    </alternativeName>
</protein>
<keyword evidence="1 4" id="KW-0479">Metal-binding</keyword>
<comment type="function">
    <text evidence="4">Converts 2-succinyl-6-hydroxy-2,4-cyclohexadiene-1-carboxylate (SHCHC) to 2-succinylbenzoate (OSB).</text>
</comment>
<dbReference type="SMART" id="SM00922">
    <property type="entry name" value="MR_MLE"/>
    <property type="match status" value="1"/>
</dbReference>
<dbReference type="EMBL" id="LJBJ02000028">
    <property type="protein sequence ID" value="OAX51247.1"/>
    <property type="molecule type" value="Genomic_DNA"/>
</dbReference>
<keyword evidence="2 4" id="KW-0460">Magnesium</keyword>
<evidence type="ECO:0000256" key="3">
    <source>
        <dbReference type="ARBA" id="ARBA00023239"/>
    </source>
</evidence>
<evidence type="ECO:0000256" key="1">
    <source>
        <dbReference type="ARBA" id="ARBA00022723"/>
    </source>
</evidence>
<dbReference type="NCBIfam" id="NF002782">
    <property type="entry name" value="PRK02901.1"/>
    <property type="match status" value="1"/>
</dbReference>
<dbReference type="RefSeq" id="WP_064725812.1">
    <property type="nucleotide sequence ID" value="NZ_LJBJ02000028.1"/>
</dbReference>
<evidence type="ECO:0000256" key="4">
    <source>
        <dbReference type="HAMAP-Rule" id="MF_00470"/>
    </source>
</evidence>
<dbReference type="Pfam" id="PF18374">
    <property type="entry name" value="Enolase_like_N"/>
    <property type="match status" value="1"/>
</dbReference>
<comment type="caution">
    <text evidence="6">The sequence shown here is derived from an EMBL/GenBank/DDBJ whole genome shotgun (WGS) entry which is preliminary data.</text>
</comment>
<dbReference type="Pfam" id="PF13378">
    <property type="entry name" value="MR_MLE_C"/>
    <property type="match status" value="1"/>
</dbReference>
<dbReference type="InterPro" id="IPR013342">
    <property type="entry name" value="Mandelate_racemase_C"/>
</dbReference>
<dbReference type="UniPathway" id="UPA01057">
    <property type="reaction ID" value="UER00165"/>
</dbReference>
<feature type="domain" description="Mandelate racemase/muconate lactonizing enzyme C-terminal" evidence="5">
    <location>
        <begin position="99"/>
        <end position="194"/>
    </location>
</feature>
<dbReference type="Gene3D" id="3.20.20.120">
    <property type="entry name" value="Enolase-like C-terminal domain"/>
    <property type="match status" value="1"/>
</dbReference>
<dbReference type="PANTHER" id="PTHR48073:SF2">
    <property type="entry name" value="O-SUCCINYLBENZOATE SYNTHASE"/>
    <property type="match status" value="1"/>
</dbReference>
<dbReference type="GO" id="GO:0043748">
    <property type="term" value="F:O-succinylbenzoate synthase activity"/>
    <property type="evidence" value="ECO:0007669"/>
    <property type="project" value="UniProtKB-EC"/>
</dbReference>
<feature type="binding site" evidence="4">
    <location>
        <position position="149"/>
    </location>
    <ligand>
        <name>Mg(2+)</name>
        <dbReference type="ChEBI" id="CHEBI:18420"/>
    </ligand>
</feature>
<proteinExistence type="inferred from homology"/>
<dbReference type="SFLD" id="SFLDG00180">
    <property type="entry name" value="muconate_cycloisomerase"/>
    <property type="match status" value="1"/>
</dbReference>
<dbReference type="InterPro" id="IPR036849">
    <property type="entry name" value="Enolase-like_C_sf"/>
</dbReference>
<sequence>MSTPVDDAPEPALPALPEILETARVVNLPLSLRFRGVTHREAVLFRGPAGWGEFCPFLEYGPQESSRWLACAIEMAWREPPAPVRTTVPINATVPAVPPEQVAPVLARSHGRVREVKVKVAERGQSLAEDLARLRAVREAAPQAVIKTDANAGWTHEQALAALEAFEEFSPAYAEQPVAGIDGLARLRQEARRRGLSTPIAADESVRKETDPLEVARRGAADLIVVKAAPLGGVRAALRVIRQAGLPAVVSSALESSVGMAAGLALVAALPQLPHACGLGTASLYAEDLVENPLIPRDGELPVTRPAPEQHLLARHEVTGQRREWWLERTRAAYEALRARREAD</sequence>
<name>A0A199NQP4_9MICC</name>
<reference evidence="6" key="1">
    <citation type="submission" date="2016-06" db="EMBL/GenBank/DDBJ databases">
        <title>Identification of putative biosynthetic pathways for the production of bioactive secondary metabolites by the marine actinomycete Kocuria kristinae RUTW2-3.</title>
        <authorList>
            <person name="Waterworth S.C."/>
            <person name="Walmsley T.A."/>
            <person name="Matongo T."/>
            <person name="Davies-Coleman M.T."/>
            <person name="Dorrington R.A."/>
        </authorList>
    </citation>
    <scope>NUCLEOTIDE SEQUENCE [LARGE SCALE GENOMIC DNA]</scope>
    <source>
        <strain evidence="6">RUTW2-3</strain>
    </source>
</reference>
<dbReference type="SFLD" id="SFLDF00009">
    <property type="entry name" value="o-succinylbenzoate_synthase"/>
    <property type="match status" value="1"/>
</dbReference>
<dbReference type="Proteomes" id="UP000053171">
    <property type="component" value="Unassembled WGS sequence"/>
</dbReference>
<dbReference type="PANTHER" id="PTHR48073">
    <property type="entry name" value="O-SUCCINYLBENZOATE SYNTHASE-RELATED"/>
    <property type="match status" value="1"/>
</dbReference>
<dbReference type="GO" id="GO:0000287">
    <property type="term" value="F:magnesium ion binding"/>
    <property type="evidence" value="ECO:0007669"/>
    <property type="project" value="UniProtKB-UniRule"/>
</dbReference>
<comment type="pathway">
    <text evidence="4">Quinol/quinone metabolism; menaquinone biosynthesis.</text>
</comment>
<evidence type="ECO:0000256" key="2">
    <source>
        <dbReference type="ARBA" id="ARBA00022842"/>
    </source>
</evidence>